<keyword evidence="2" id="KW-1185">Reference proteome</keyword>
<accession>A0ABQ6FZZ3</accession>
<evidence type="ECO:0000313" key="2">
    <source>
        <dbReference type="Proteomes" id="UP001344906"/>
    </source>
</evidence>
<dbReference type="EMBL" id="BSRI01000002">
    <property type="protein sequence ID" value="GLV59839.1"/>
    <property type="molecule type" value="Genomic_DNA"/>
</dbReference>
<proteinExistence type="predicted"/>
<sequence length="80" mass="9417">MKRGFVNENPSYLGDENFGQVYGLNSISGEDVRQRKQKQHSNQAQLTGKFMRQMWRIYSLSDILSRKQQYPQQHDCSGYI</sequence>
<gene>
    <name evidence="1" type="ORF">KDH_66630</name>
</gene>
<evidence type="ECO:0000313" key="1">
    <source>
        <dbReference type="EMBL" id="GLV59839.1"/>
    </source>
</evidence>
<comment type="caution">
    <text evidence="1">The sequence shown here is derived from an EMBL/GenBank/DDBJ whole genome shotgun (WGS) entry which is preliminary data.</text>
</comment>
<protein>
    <submittedName>
        <fullName evidence="1">Uncharacterized protein</fullName>
    </submittedName>
</protein>
<name>A0ABQ6FZZ3_9CHLR</name>
<reference evidence="1 2" key="1">
    <citation type="submission" date="2023-02" db="EMBL/GenBank/DDBJ databases">
        <title>Dictyobacter halimunensis sp. nov., a new member of the class Ktedonobacteria from forest soil in a geothermal area.</title>
        <authorList>
            <person name="Rachmania M.K."/>
            <person name="Ningsih F."/>
            <person name="Sakai Y."/>
            <person name="Yabe S."/>
            <person name="Yokota A."/>
            <person name="Sjamsuridzal W."/>
        </authorList>
    </citation>
    <scope>NUCLEOTIDE SEQUENCE [LARGE SCALE GENOMIC DNA]</scope>
    <source>
        <strain evidence="1 2">S3.2.2.5</strain>
    </source>
</reference>
<dbReference type="Proteomes" id="UP001344906">
    <property type="component" value="Unassembled WGS sequence"/>
</dbReference>
<organism evidence="1 2">
    <name type="scientific">Dictyobacter halimunensis</name>
    <dbReference type="NCBI Taxonomy" id="3026934"/>
    <lineage>
        <taxon>Bacteria</taxon>
        <taxon>Bacillati</taxon>
        <taxon>Chloroflexota</taxon>
        <taxon>Ktedonobacteria</taxon>
        <taxon>Ktedonobacterales</taxon>
        <taxon>Dictyobacteraceae</taxon>
        <taxon>Dictyobacter</taxon>
    </lineage>
</organism>